<feature type="domain" description="HTH cro/C1-type" evidence="2">
    <location>
        <begin position="27"/>
        <end position="81"/>
    </location>
</feature>
<dbReference type="Gene3D" id="1.10.260.40">
    <property type="entry name" value="lambda repressor-like DNA-binding domains"/>
    <property type="match status" value="1"/>
</dbReference>
<dbReference type="InterPro" id="IPR013096">
    <property type="entry name" value="Cupin_2"/>
</dbReference>
<dbReference type="PANTHER" id="PTHR46797">
    <property type="entry name" value="HTH-TYPE TRANSCRIPTIONAL REGULATOR"/>
    <property type="match status" value="1"/>
</dbReference>
<dbReference type="Gene3D" id="2.60.120.10">
    <property type="entry name" value="Jelly Rolls"/>
    <property type="match status" value="1"/>
</dbReference>
<keyword evidence="4" id="KW-1185">Reference proteome</keyword>
<protein>
    <submittedName>
        <fullName evidence="3">DNA-binding helix-turn-helix protein</fullName>
    </submittedName>
</protein>
<dbReference type="SUPFAM" id="SSF47413">
    <property type="entry name" value="lambda repressor-like DNA-binding domains"/>
    <property type="match status" value="1"/>
</dbReference>
<gene>
    <name evidence="3" type="ORF">HMPREF0557_01483</name>
</gene>
<name>A0AB72Z976_LISIO</name>
<dbReference type="CDD" id="cd00093">
    <property type="entry name" value="HTH_XRE"/>
    <property type="match status" value="1"/>
</dbReference>
<dbReference type="Pfam" id="PF07883">
    <property type="entry name" value="Cupin_2"/>
    <property type="match status" value="1"/>
</dbReference>
<dbReference type="InterPro" id="IPR050807">
    <property type="entry name" value="TransReg_Diox_bact_type"/>
</dbReference>
<dbReference type="InterPro" id="IPR010982">
    <property type="entry name" value="Lambda_DNA-bd_dom_sf"/>
</dbReference>
<proteinExistence type="predicted"/>
<dbReference type="InterPro" id="IPR001387">
    <property type="entry name" value="Cro/C1-type_HTH"/>
</dbReference>
<evidence type="ECO:0000313" key="3">
    <source>
        <dbReference type="EMBL" id="EHN61474.1"/>
    </source>
</evidence>
<dbReference type="InterPro" id="IPR014710">
    <property type="entry name" value="RmlC-like_jellyroll"/>
</dbReference>
<dbReference type="PROSITE" id="PS50943">
    <property type="entry name" value="HTH_CROC1"/>
    <property type="match status" value="1"/>
</dbReference>
<sequence>MVNFYDLRFTITKLERKDIDMDIGKRIKNLRLSKNLTQEELGERTDLTKGYISQLERDLSSPSIETLFAILEVLGSTPKDFFDEEEHNQKVIYGALEHTFFEDEEKGYRIKWLVPESNEKEMEPVLLEIEANSCFKSFEPSLSETFAYVLKGEVTVLLGRNEYVAKKGEAIYFHAADEHQIINRSTEQATLILVATESYL</sequence>
<dbReference type="Proteomes" id="UP000003597">
    <property type="component" value="Unassembled WGS sequence"/>
</dbReference>
<dbReference type="GO" id="GO:0003700">
    <property type="term" value="F:DNA-binding transcription factor activity"/>
    <property type="evidence" value="ECO:0007669"/>
    <property type="project" value="TreeGrafter"/>
</dbReference>
<dbReference type="CDD" id="cd02209">
    <property type="entry name" value="cupin_XRE_C"/>
    <property type="match status" value="1"/>
</dbReference>
<evidence type="ECO:0000256" key="1">
    <source>
        <dbReference type="ARBA" id="ARBA00023125"/>
    </source>
</evidence>
<dbReference type="InterPro" id="IPR011051">
    <property type="entry name" value="RmlC_Cupin_sf"/>
</dbReference>
<dbReference type="EMBL" id="AGCN01000031">
    <property type="protein sequence ID" value="EHN61474.1"/>
    <property type="molecule type" value="Genomic_DNA"/>
</dbReference>
<dbReference type="AlphaFoldDB" id="A0AB72Z976"/>
<reference evidence="3 4" key="1">
    <citation type="submission" date="2011-08" db="EMBL/GenBank/DDBJ databases">
        <authorList>
            <person name="Weinstock G."/>
            <person name="Sodergren E."/>
            <person name="Clifton S."/>
            <person name="Fulton L."/>
            <person name="Fulton B."/>
            <person name="Courtney L."/>
            <person name="Fronick C."/>
            <person name="Harrison M."/>
            <person name="Strong C."/>
            <person name="Farmer C."/>
            <person name="Delahaunty K."/>
            <person name="Markovic C."/>
            <person name="Hall O."/>
            <person name="Minx P."/>
            <person name="Tomlinson C."/>
            <person name="Mitreva M."/>
            <person name="Hou S."/>
            <person name="Chen J."/>
            <person name="Wollam A."/>
            <person name="Pepin K.H."/>
            <person name="Johnson M."/>
            <person name="Bhonagiri V."/>
            <person name="Zhang X."/>
            <person name="Suruliraj S."/>
            <person name="Warren W."/>
            <person name="Chinwalla A."/>
            <person name="Mardis E.R."/>
            <person name="Wilson R.K."/>
        </authorList>
    </citation>
    <scope>NUCLEOTIDE SEQUENCE [LARGE SCALE GENOMIC DNA]</scope>
    <source>
        <strain evidence="3 4">ATCC 33091</strain>
    </source>
</reference>
<evidence type="ECO:0000259" key="2">
    <source>
        <dbReference type="PROSITE" id="PS50943"/>
    </source>
</evidence>
<dbReference type="SUPFAM" id="SSF51182">
    <property type="entry name" value="RmlC-like cupins"/>
    <property type="match status" value="1"/>
</dbReference>
<organism evidence="3 4">
    <name type="scientific">Listeria innocua ATCC 33091</name>
    <dbReference type="NCBI Taxonomy" id="1002366"/>
    <lineage>
        <taxon>Bacteria</taxon>
        <taxon>Bacillati</taxon>
        <taxon>Bacillota</taxon>
        <taxon>Bacilli</taxon>
        <taxon>Bacillales</taxon>
        <taxon>Listeriaceae</taxon>
        <taxon>Listeria</taxon>
    </lineage>
</organism>
<keyword evidence="1 3" id="KW-0238">DNA-binding</keyword>
<accession>A0AB72Z976</accession>
<dbReference type="GO" id="GO:0003677">
    <property type="term" value="F:DNA binding"/>
    <property type="evidence" value="ECO:0007669"/>
    <property type="project" value="UniProtKB-KW"/>
</dbReference>
<dbReference type="SMART" id="SM00530">
    <property type="entry name" value="HTH_XRE"/>
    <property type="match status" value="1"/>
</dbReference>
<evidence type="ECO:0000313" key="4">
    <source>
        <dbReference type="Proteomes" id="UP000003597"/>
    </source>
</evidence>
<dbReference type="PANTHER" id="PTHR46797:SF2">
    <property type="entry name" value="TRANSCRIPTIONAL REGULATOR"/>
    <property type="match status" value="1"/>
</dbReference>
<dbReference type="Pfam" id="PF01381">
    <property type="entry name" value="HTH_3"/>
    <property type="match status" value="1"/>
</dbReference>
<comment type="caution">
    <text evidence="3">The sequence shown here is derived from an EMBL/GenBank/DDBJ whole genome shotgun (WGS) entry which is preliminary data.</text>
</comment>
<dbReference type="GO" id="GO:0005829">
    <property type="term" value="C:cytosol"/>
    <property type="evidence" value="ECO:0007669"/>
    <property type="project" value="TreeGrafter"/>
</dbReference>